<dbReference type="RefSeq" id="WP_109725711.1">
    <property type="nucleotide sequence ID" value="NZ_QGDI01000003.1"/>
</dbReference>
<evidence type="ECO:0000313" key="2">
    <source>
        <dbReference type="Proteomes" id="UP000245720"/>
    </source>
</evidence>
<organism evidence="1 2">
    <name type="scientific">Ruminococcus flavefaciens</name>
    <dbReference type="NCBI Taxonomy" id="1265"/>
    <lineage>
        <taxon>Bacteria</taxon>
        <taxon>Bacillati</taxon>
        <taxon>Bacillota</taxon>
        <taxon>Clostridia</taxon>
        <taxon>Eubacteriales</taxon>
        <taxon>Oscillospiraceae</taxon>
        <taxon>Ruminococcus</taxon>
    </lineage>
</organism>
<evidence type="ECO:0000313" key="1">
    <source>
        <dbReference type="EMBL" id="PWJ13917.1"/>
    </source>
</evidence>
<accession>A0A315Y1M7</accession>
<protein>
    <submittedName>
        <fullName evidence="1">Uncharacterized protein</fullName>
    </submittedName>
</protein>
<gene>
    <name evidence="1" type="ORF">IE37_00847</name>
</gene>
<name>A0A315Y1M7_RUMFL</name>
<comment type="caution">
    <text evidence="1">The sequence shown here is derived from an EMBL/GenBank/DDBJ whole genome shotgun (WGS) entry which is preliminary data.</text>
</comment>
<dbReference type="OrthoDB" id="1911082at2"/>
<sequence>MNCPKCGSSNIQAVNQQVVKGKVTDTRKTKGFGWCKACIGTCLTGGIGFFCGLCGMGKTKGKFKDNRKVSNEITYCCLDCGYQFK</sequence>
<dbReference type="EMBL" id="QGDI01000003">
    <property type="protein sequence ID" value="PWJ13917.1"/>
    <property type="molecule type" value="Genomic_DNA"/>
</dbReference>
<dbReference type="Proteomes" id="UP000245720">
    <property type="component" value="Unassembled WGS sequence"/>
</dbReference>
<reference evidence="1 2" key="1">
    <citation type="submission" date="2018-05" db="EMBL/GenBank/DDBJ databases">
        <title>The Hungate 1000. A catalogue of reference genomes from the rumen microbiome.</title>
        <authorList>
            <person name="Kelly W."/>
        </authorList>
    </citation>
    <scope>NUCLEOTIDE SEQUENCE [LARGE SCALE GENOMIC DNA]</scope>
    <source>
        <strain evidence="1 2">SAb67</strain>
    </source>
</reference>
<dbReference type="AlphaFoldDB" id="A0A315Y1M7"/>
<proteinExistence type="predicted"/>